<feature type="domain" description="SnoaL-like" evidence="1">
    <location>
        <begin position="10"/>
        <end position="122"/>
    </location>
</feature>
<dbReference type="Gene3D" id="3.10.450.50">
    <property type="match status" value="1"/>
</dbReference>
<evidence type="ECO:0000259" key="1">
    <source>
        <dbReference type="Pfam" id="PF12680"/>
    </source>
</evidence>
<keyword evidence="3" id="KW-1185">Reference proteome</keyword>
<comment type="caution">
    <text evidence="2">The sequence shown here is derived from an EMBL/GenBank/DDBJ whole genome shotgun (WGS) entry which is preliminary data.</text>
</comment>
<gene>
    <name evidence="2" type="ORF">ACFPZF_21225</name>
</gene>
<dbReference type="InterPro" id="IPR037401">
    <property type="entry name" value="SnoaL-like"/>
</dbReference>
<sequence>MSPTTRQVAADWFTALTGGDFERAVSLLADDVEWINYAPVPGYNDRMPWIGTCRGPAEVMASLKVFTDVVEVGPERLLELVVDGEQAMGVLHERSVVKRTGMPFEIEFIQWLTVRDGKIVRWKSFTDPSQILRAIDGRAI</sequence>
<dbReference type="RefSeq" id="WP_346147780.1">
    <property type="nucleotide sequence ID" value="NZ_BAAAUA010000039.1"/>
</dbReference>
<dbReference type="Pfam" id="PF12680">
    <property type="entry name" value="SnoaL_2"/>
    <property type="match status" value="1"/>
</dbReference>
<evidence type="ECO:0000313" key="2">
    <source>
        <dbReference type="EMBL" id="MFC5643874.1"/>
    </source>
</evidence>
<dbReference type="EMBL" id="JBHSOC010000037">
    <property type="protein sequence ID" value="MFC5643874.1"/>
    <property type="molecule type" value="Genomic_DNA"/>
</dbReference>
<proteinExistence type="predicted"/>
<protein>
    <submittedName>
        <fullName evidence="2">Nuclear transport factor 2 family protein</fullName>
    </submittedName>
</protein>
<reference evidence="3" key="1">
    <citation type="journal article" date="2019" name="Int. J. Syst. Evol. Microbiol.">
        <title>The Global Catalogue of Microorganisms (GCM) 10K type strain sequencing project: providing services to taxonomists for standard genome sequencing and annotation.</title>
        <authorList>
            <consortium name="The Broad Institute Genomics Platform"/>
            <consortium name="The Broad Institute Genome Sequencing Center for Infectious Disease"/>
            <person name="Wu L."/>
            <person name="Ma J."/>
        </authorList>
    </citation>
    <scope>NUCLEOTIDE SEQUENCE [LARGE SCALE GENOMIC DNA]</scope>
    <source>
        <strain evidence="3">CGMCC 4.1622</strain>
    </source>
</reference>
<dbReference type="SUPFAM" id="SSF54427">
    <property type="entry name" value="NTF2-like"/>
    <property type="match status" value="1"/>
</dbReference>
<organism evidence="2 3">
    <name type="scientific">Kitasatospora cinereorecta</name>
    <dbReference type="NCBI Taxonomy" id="285560"/>
    <lineage>
        <taxon>Bacteria</taxon>
        <taxon>Bacillati</taxon>
        <taxon>Actinomycetota</taxon>
        <taxon>Actinomycetes</taxon>
        <taxon>Kitasatosporales</taxon>
        <taxon>Streptomycetaceae</taxon>
        <taxon>Kitasatospora</taxon>
    </lineage>
</organism>
<dbReference type="InterPro" id="IPR032710">
    <property type="entry name" value="NTF2-like_dom_sf"/>
</dbReference>
<evidence type="ECO:0000313" key="3">
    <source>
        <dbReference type="Proteomes" id="UP001596066"/>
    </source>
</evidence>
<dbReference type="Proteomes" id="UP001596066">
    <property type="component" value="Unassembled WGS sequence"/>
</dbReference>
<name>A0ABW0VFW5_9ACTN</name>
<accession>A0ABW0VFW5</accession>